<sequence length="205" mass="23290">MDWPIRRHRHHAIGLDPHRLLSLSRSLFSQLIPCLNSAVIRSLWPQLPRRNPIHTQAPLFNAPTPTKSPYAIDPHLVFRFFFALRCAFDRSNPSPMAARRQRVDFEDFLPLMVEKLGEEGLMEELCNGFRLLMDPRRGLITFDSLKRNAALLGLGALGDDDLRAMLREGDSDGDGALSQREFCVLMVRLSPDLMDHHAFAAGFMS</sequence>
<dbReference type="InterPro" id="IPR044205">
    <property type="entry name" value="KIC/PBP1/KRP1"/>
</dbReference>
<dbReference type="SUPFAM" id="SSF47473">
    <property type="entry name" value="EF-hand"/>
    <property type="match status" value="1"/>
</dbReference>
<feature type="domain" description="EF-hand" evidence="2">
    <location>
        <begin position="157"/>
        <end position="192"/>
    </location>
</feature>
<dbReference type="Proteomes" id="UP000287651">
    <property type="component" value="Unassembled WGS sequence"/>
</dbReference>
<gene>
    <name evidence="3" type="ORF">B296_00046802</name>
</gene>
<evidence type="ECO:0000313" key="4">
    <source>
        <dbReference type="Proteomes" id="UP000287651"/>
    </source>
</evidence>
<evidence type="ECO:0000313" key="3">
    <source>
        <dbReference type="EMBL" id="RRT39183.1"/>
    </source>
</evidence>
<dbReference type="PANTHER" id="PTHR47319:SF6">
    <property type="entry name" value="OS06G0683400 PROTEIN"/>
    <property type="match status" value="1"/>
</dbReference>
<dbReference type="InterPro" id="IPR018247">
    <property type="entry name" value="EF_Hand_1_Ca_BS"/>
</dbReference>
<dbReference type="PROSITE" id="PS50222">
    <property type="entry name" value="EF_HAND_2"/>
    <property type="match status" value="1"/>
</dbReference>
<dbReference type="EMBL" id="AMZH03020415">
    <property type="protein sequence ID" value="RRT39183.1"/>
    <property type="molecule type" value="Genomic_DNA"/>
</dbReference>
<dbReference type="PROSITE" id="PS00018">
    <property type="entry name" value="EF_HAND_1"/>
    <property type="match status" value="1"/>
</dbReference>
<reference evidence="3 4" key="1">
    <citation type="journal article" date="2014" name="Agronomy (Basel)">
        <title>A Draft Genome Sequence for Ensete ventricosum, the Drought-Tolerant Tree Against Hunger.</title>
        <authorList>
            <person name="Harrison J."/>
            <person name="Moore K.A."/>
            <person name="Paszkiewicz K."/>
            <person name="Jones T."/>
            <person name="Grant M."/>
            <person name="Ambacheew D."/>
            <person name="Muzemil S."/>
            <person name="Studholme D.J."/>
        </authorList>
    </citation>
    <scope>NUCLEOTIDE SEQUENCE [LARGE SCALE GENOMIC DNA]</scope>
</reference>
<dbReference type="AlphaFoldDB" id="A0A426XIB3"/>
<dbReference type="InterPro" id="IPR011992">
    <property type="entry name" value="EF-hand-dom_pair"/>
</dbReference>
<dbReference type="Pfam" id="PF13833">
    <property type="entry name" value="EF-hand_8"/>
    <property type="match status" value="1"/>
</dbReference>
<keyword evidence="1" id="KW-0106">Calcium</keyword>
<name>A0A426XIB3_ENSVE</name>
<accession>A0A426XIB3</accession>
<dbReference type="Gene3D" id="1.10.238.10">
    <property type="entry name" value="EF-hand"/>
    <property type="match status" value="1"/>
</dbReference>
<protein>
    <recommendedName>
        <fullName evidence="2">EF-hand domain-containing protein</fullName>
    </recommendedName>
</protein>
<dbReference type="InterPro" id="IPR002048">
    <property type="entry name" value="EF_hand_dom"/>
</dbReference>
<organism evidence="3 4">
    <name type="scientific">Ensete ventricosum</name>
    <name type="common">Abyssinian banana</name>
    <name type="synonym">Musa ensete</name>
    <dbReference type="NCBI Taxonomy" id="4639"/>
    <lineage>
        <taxon>Eukaryota</taxon>
        <taxon>Viridiplantae</taxon>
        <taxon>Streptophyta</taxon>
        <taxon>Embryophyta</taxon>
        <taxon>Tracheophyta</taxon>
        <taxon>Spermatophyta</taxon>
        <taxon>Magnoliopsida</taxon>
        <taxon>Liliopsida</taxon>
        <taxon>Zingiberales</taxon>
        <taxon>Musaceae</taxon>
        <taxon>Ensete</taxon>
    </lineage>
</organism>
<comment type="caution">
    <text evidence="3">The sequence shown here is derived from an EMBL/GenBank/DDBJ whole genome shotgun (WGS) entry which is preliminary data.</text>
</comment>
<dbReference type="SMART" id="SM00054">
    <property type="entry name" value="EFh"/>
    <property type="match status" value="1"/>
</dbReference>
<evidence type="ECO:0000256" key="1">
    <source>
        <dbReference type="ARBA" id="ARBA00022837"/>
    </source>
</evidence>
<evidence type="ECO:0000259" key="2">
    <source>
        <dbReference type="PROSITE" id="PS50222"/>
    </source>
</evidence>
<proteinExistence type="predicted"/>
<dbReference type="GO" id="GO:0005509">
    <property type="term" value="F:calcium ion binding"/>
    <property type="evidence" value="ECO:0007669"/>
    <property type="project" value="InterPro"/>
</dbReference>
<dbReference type="PANTHER" id="PTHR47319">
    <property type="entry name" value="CALCIUM-BINDING PROTEIN KIC"/>
    <property type="match status" value="1"/>
</dbReference>